<protein>
    <submittedName>
        <fullName evidence="2">Uncharacterized protein</fullName>
    </submittedName>
</protein>
<accession>A0ABU8VE05</accession>
<evidence type="ECO:0000256" key="1">
    <source>
        <dbReference type="SAM" id="MobiDB-lite"/>
    </source>
</evidence>
<comment type="caution">
    <text evidence="2">The sequence shown here is derived from an EMBL/GenBank/DDBJ whole genome shotgun (WGS) entry which is preliminary data.</text>
</comment>
<evidence type="ECO:0000313" key="2">
    <source>
        <dbReference type="EMBL" id="MEJ8811825.1"/>
    </source>
</evidence>
<dbReference type="EMBL" id="JBBKZU010000004">
    <property type="protein sequence ID" value="MEJ8811825.1"/>
    <property type="molecule type" value="Genomic_DNA"/>
</dbReference>
<feature type="compositionally biased region" description="Basic residues" evidence="1">
    <location>
        <begin position="18"/>
        <end position="34"/>
    </location>
</feature>
<dbReference type="Proteomes" id="UP001365846">
    <property type="component" value="Unassembled WGS sequence"/>
</dbReference>
<gene>
    <name evidence="2" type="ORF">WKW77_12160</name>
</gene>
<name>A0ABU8VE05_9BURK</name>
<evidence type="ECO:0000313" key="3">
    <source>
        <dbReference type="Proteomes" id="UP001365846"/>
    </source>
</evidence>
<dbReference type="RefSeq" id="WP_340357089.1">
    <property type="nucleotide sequence ID" value="NZ_JBBKZU010000004.1"/>
</dbReference>
<keyword evidence="3" id="KW-1185">Reference proteome</keyword>
<reference evidence="2 3" key="1">
    <citation type="submission" date="2024-03" db="EMBL/GenBank/DDBJ databases">
        <title>Novel species of the genus Variovorax.</title>
        <authorList>
            <person name="Liu Q."/>
            <person name="Xin Y.-H."/>
        </authorList>
    </citation>
    <scope>NUCLEOTIDE SEQUENCE [LARGE SCALE GENOMIC DNA]</scope>
    <source>
        <strain evidence="2 3">KACC 18899</strain>
    </source>
</reference>
<organism evidence="2 3">
    <name type="scientific">Variovorax ureilyticus</name>
    <dbReference type="NCBI Taxonomy" id="1836198"/>
    <lineage>
        <taxon>Bacteria</taxon>
        <taxon>Pseudomonadati</taxon>
        <taxon>Pseudomonadota</taxon>
        <taxon>Betaproteobacteria</taxon>
        <taxon>Burkholderiales</taxon>
        <taxon>Comamonadaceae</taxon>
        <taxon>Variovorax</taxon>
    </lineage>
</organism>
<feature type="region of interest" description="Disordered" evidence="1">
    <location>
        <begin position="1"/>
        <end position="41"/>
    </location>
</feature>
<proteinExistence type="predicted"/>
<sequence length="225" mass="25407">MPTIRIKTAPTDAEPKRRGSKPGVKRGSYKPRRAKVAEPQTPEELAALEKRARDYWGDFYSEGRKVYAKELGRYVSMRHYIPPDDCEPGRDKLETEVTSKVCRGCGLDWPLSYFSPNGRGGFKARCKDCLADDARDYAHTPEGKTARARAQAKFRAGLKAQERQLKAREDWFETLRKTSAGRAILADFEARQAANGKGAKLIPANFFRGKFETNYLQGPRSEVQT</sequence>